<evidence type="ECO:0000313" key="2">
    <source>
        <dbReference type="EMBL" id="MBK4737339.1"/>
    </source>
</evidence>
<dbReference type="EMBL" id="JAEPBG010000011">
    <property type="protein sequence ID" value="MBK4737339.1"/>
    <property type="molecule type" value="Genomic_DNA"/>
</dbReference>
<dbReference type="InterPro" id="IPR050706">
    <property type="entry name" value="Cyclic-di-GMP_PDE-like"/>
</dbReference>
<comment type="caution">
    <text evidence="2">The sequence shown here is derived from an EMBL/GenBank/DDBJ whole genome shotgun (WGS) entry which is preliminary data.</text>
</comment>
<protein>
    <submittedName>
        <fullName evidence="2">EAL domain-containing protein</fullName>
    </submittedName>
</protein>
<accession>A0A934T1V6</accession>
<dbReference type="Pfam" id="PF00563">
    <property type="entry name" value="EAL"/>
    <property type="match status" value="1"/>
</dbReference>
<dbReference type="PANTHER" id="PTHR33121">
    <property type="entry name" value="CYCLIC DI-GMP PHOSPHODIESTERASE PDEF"/>
    <property type="match status" value="1"/>
</dbReference>
<organism evidence="2 3">
    <name type="scientific">Noviherbaspirillum pedocola</name>
    <dbReference type="NCBI Taxonomy" id="2801341"/>
    <lineage>
        <taxon>Bacteria</taxon>
        <taxon>Pseudomonadati</taxon>
        <taxon>Pseudomonadota</taxon>
        <taxon>Betaproteobacteria</taxon>
        <taxon>Burkholderiales</taxon>
        <taxon>Oxalobacteraceae</taxon>
        <taxon>Noviherbaspirillum</taxon>
    </lineage>
</organism>
<dbReference type="InterPro" id="IPR001633">
    <property type="entry name" value="EAL_dom"/>
</dbReference>
<sequence length="161" mass="18092">MSPIQSMADDEECDLVRHLAEHGLSGERIVVEITEGVLLNASPKVQERFDELKKAKIQLALDDFGTGYSSMSYLHKFDIDYIKIDKSFVQNLASNQGSRAITETIIAMAHKLNKKVIAEGIETQHQLDYLIQAGCDYGQGYFYSEALPPQEFLDFARSELS</sequence>
<dbReference type="PANTHER" id="PTHR33121:SF70">
    <property type="entry name" value="SIGNALING PROTEIN YKOW"/>
    <property type="match status" value="1"/>
</dbReference>
<dbReference type="SMART" id="SM00052">
    <property type="entry name" value="EAL"/>
    <property type="match status" value="1"/>
</dbReference>
<dbReference type="SUPFAM" id="SSF141868">
    <property type="entry name" value="EAL domain-like"/>
    <property type="match status" value="1"/>
</dbReference>
<proteinExistence type="predicted"/>
<reference evidence="2" key="1">
    <citation type="submission" date="2021-01" db="EMBL/GenBank/DDBJ databases">
        <title>Genome sequence of strain Noviherbaspirillum sp. DKR-6.</title>
        <authorList>
            <person name="Chaudhary D.K."/>
        </authorList>
    </citation>
    <scope>NUCLEOTIDE SEQUENCE</scope>
    <source>
        <strain evidence="2">DKR-6</strain>
    </source>
</reference>
<dbReference type="CDD" id="cd01948">
    <property type="entry name" value="EAL"/>
    <property type="match status" value="1"/>
</dbReference>
<name>A0A934T1V6_9BURK</name>
<evidence type="ECO:0000259" key="1">
    <source>
        <dbReference type="PROSITE" id="PS50883"/>
    </source>
</evidence>
<dbReference type="InterPro" id="IPR035919">
    <property type="entry name" value="EAL_sf"/>
</dbReference>
<dbReference type="PROSITE" id="PS50883">
    <property type="entry name" value="EAL"/>
    <property type="match status" value="1"/>
</dbReference>
<dbReference type="GO" id="GO:0071111">
    <property type="term" value="F:cyclic-guanylate-specific phosphodiesterase activity"/>
    <property type="evidence" value="ECO:0007669"/>
    <property type="project" value="InterPro"/>
</dbReference>
<dbReference type="Gene3D" id="3.20.20.450">
    <property type="entry name" value="EAL domain"/>
    <property type="match status" value="1"/>
</dbReference>
<gene>
    <name evidence="2" type="ORF">JJB74_22190</name>
</gene>
<keyword evidence="3" id="KW-1185">Reference proteome</keyword>
<dbReference type="AlphaFoldDB" id="A0A934T1V6"/>
<evidence type="ECO:0000313" key="3">
    <source>
        <dbReference type="Proteomes" id="UP000622890"/>
    </source>
</evidence>
<feature type="domain" description="EAL" evidence="1">
    <location>
        <begin position="1"/>
        <end position="160"/>
    </location>
</feature>
<dbReference type="Proteomes" id="UP000622890">
    <property type="component" value="Unassembled WGS sequence"/>
</dbReference>